<sequence length="121" mass="13801">MTVTQIRILGSEKSYLANFRLTEQKLISAEKLMAQGLDVNHLVETETFRPKNFRSKAGINSQHFKLTATTQDQHSRTDSKTTIQSIIRVDVPKETSSSSKKASATPRKNERTVQRLEWKKP</sequence>
<dbReference type="Proteomes" id="UP000215188">
    <property type="component" value="Unassembled WGS sequence"/>
</dbReference>
<protein>
    <submittedName>
        <fullName evidence="2">Uncharacterized protein</fullName>
    </submittedName>
</protein>
<proteinExistence type="predicted"/>
<dbReference type="AlphaFoldDB" id="A0A229FWL5"/>
<feature type="region of interest" description="Disordered" evidence="1">
    <location>
        <begin position="66"/>
        <end position="121"/>
    </location>
</feature>
<gene>
    <name evidence="2" type="ORF">AOC33_03925</name>
</gene>
<reference evidence="2 3" key="1">
    <citation type="submission" date="2017-06" db="EMBL/GenBank/DDBJ databases">
        <title>Reclassification of a Polynucleobacter cosmopolitanus strain isolated from tropical Lake Victoria as Polynucleobacter victoriensis comb. nov.</title>
        <authorList>
            <person name="Hahn M.W."/>
        </authorList>
    </citation>
    <scope>NUCLEOTIDE SEQUENCE [LARGE SCALE GENOMIC DNA]</scope>
    <source>
        <strain evidence="2 3">MWH-MoIso2</strain>
    </source>
</reference>
<comment type="caution">
    <text evidence="2">The sequence shown here is derived from an EMBL/GenBank/DDBJ whole genome shotgun (WGS) entry which is preliminary data.</text>
</comment>
<evidence type="ECO:0000313" key="3">
    <source>
        <dbReference type="Proteomes" id="UP000215188"/>
    </source>
</evidence>
<name>A0A229FWL5_9BURK</name>
<feature type="compositionally biased region" description="Low complexity" evidence="1">
    <location>
        <begin position="95"/>
        <end position="105"/>
    </location>
</feature>
<accession>A0A229FWL5</accession>
<organism evidence="2 3">
    <name type="scientific">Polynucleobacter cosmopolitanus</name>
    <dbReference type="NCBI Taxonomy" id="351345"/>
    <lineage>
        <taxon>Bacteria</taxon>
        <taxon>Pseudomonadati</taxon>
        <taxon>Pseudomonadota</taxon>
        <taxon>Betaproteobacteria</taxon>
        <taxon>Burkholderiales</taxon>
        <taxon>Burkholderiaceae</taxon>
        <taxon>Polynucleobacter</taxon>
    </lineage>
</organism>
<evidence type="ECO:0000256" key="1">
    <source>
        <dbReference type="SAM" id="MobiDB-lite"/>
    </source>
</evidence>
<feature type="compositionally biased region" description="Basic and acidic residues" evidence="1">
    <location>
        <begin position="107"/>
        <end position="121"/>
    </location>
</feature>
<evidence type="ECO:0000313" key="2">
    <source>
        <dbReference type="EMBL" id="OXL16232.1"/>
    </source>
</evidence>
<keyword evidence="3" id="KW-1185">Reference proteome</keyword>
<dbReference type="EMBL" id="NJGG01000001">
    <property type="protein sequence ID" value="OXL16232.1"/>
    <property type="molecule type" value="Genomic_DNA"/>
</dbReference>